<sequence>MTERIQVAALPLRASRKNGIQILLVTSRDTGRWVPPKGWPMEGRAPWSAARIEALEEAGVIGTMSDEPLGSYSYLKRLEDGEVVPCRVSIYPLFVTRLKSAWKERKERNRRWFSIDQAAEAVDEPDLSRILRGLSDREIRKGRVVPKRATAD</sequence>
<keyword evidence="3 6" id="KW-0378">Hydrolase</keyword>
<evidence type="ECO:0000313" key="7">
    <source>
        <dbReference type="Proteomes" id="UP000199093"/>
    </source>
</evidence>
<evidence type="ECO:0000256" key="2">
    <source>
        <dbReference type="ARBA" id="ARBA00022723"/>
    </source>
</evidence>
<evidence type="ECO:0000259" key="5">
    <source>
        <dbReference type="PROSITE" id="PS51462"/>
    </source>
</evidence>
<feature type="domain" description="Nudix hydrolase" evidence="5">
    <location>
        <begin position="2"/>
        <end position="135"/>
    </location>
</feature>
<comment type="cofactor">
    <cofactor evidence="1">
        <name>Mg(2+)</name>
        <dbReference type="ChEBI" id="CHEBI:18420"/>
    </cofactor>
</comment>
<dbReference type="EMBL" id="FNEJ01000038">
    <property type="protein sequence ID" value="SDJ50830.1"/>
    <property type="molecule type" value="Genomic_DNA"/>
</dbReference>
<dbReference type="AlphaFoldDB" id="A0A1G8UCW9"/>
<reference evidence="6 7" key="1">
    <citation type="submission" date="2016-10" db="EMBL/GenBank/DDBJ databases">
        <authorList>
            <person name="de Groot N.N."/>
        </authorList>
    </citation>
    <scope>NUCLEOTIDE SEQUENCE [LARGE SCALE GENOMIC DNA]</scope>
    <source>
        <strain evidence="6 7">DSM 26424</strain>
    </source>
</reference>
<keyword evidence="7" id="KW-1185">Reference proteome</keyword>
<evidence type="ECO:0000256" key="3">
    <source>
        <dbReference type="ARBA" id="ARBA00022801"/>
    </source>
</evidence>
<dbReference type="InterPro" id="IPR047198">
    <property type="entry name" value="DDP-like_NUDIX"/>
</dbReference>
<evidence type="ECO:0000256" key="4">
    <source>
        <dbReference type="ARBA" id="ARBA00022842"/>
    </source>
</evidence>
<dbReference type="PANTHER" id="PTHR12629">
    <property type="entry name" value="DIPHOSPHOINOSITOL POLYPHOSPHATE PHOSPHOHYDROLASE"/>
    <property type="match status" value="1"/>
</dbReference>
<accession>A0A1G8UCW9</accession>
<dbReference type="Pfam" id="PF00293">
    <property type="entry name" value="NUDIX"/>
    <property type="match status" value="1"/>
</dbReference>
<dbReference type="CDD" id="cd04666">
    <property type="entry name" value="NUDIX_DIPP2_like_Nudt4"/>
    <property type="match status" value="1"/>
</dbReference>
<organism evidence="6 7">
    <name type="scientific">Salipiger marinus</name>
    <dbReference type="NCBI Taxonomy" id="555512"/>
    <lineage>
        <taxon>Bacteria</taxon>
        <taxon>Pseudomonadati</taxon>
        <taxon>Pseudomonadota</taxon>
        <taxon>Alphaproteobacteria</taxon>
        <taxon>Rhodobacterales</taxon>
        <taxon>Roseobacteraceae</taxon>
        <taxon>Salipiger</taxon>
    </lineage>
</organism>
<gene>
    <name evidence="6" type="ORF">SAMN04487993_103818</name>
</gene>
<dbReference type="SUPFAM" id="SSF55811">
    <property type="entry name" value="Nudix"/>
    <property type="match status" value="1"/>
</dbReference>
<dbReference type="PANTHER" id="PTHR12629:SF0">
    <property type="entry name" value="DIPHOSPHOINOSITOL-POLYPHOSPHATE DIPHOSPHATASE"/>
    <property type="match status" value="1"/>
</dbReference>
<evidence type="ECO:0000256" key="1">
    <source>
        <dbReference type="ARBA" id="ARBA00001946"/>
    </source>
</evidence>
<dbReference type="Proteomes" id="UP000199093">
    <property type="component" value="Unassembled WGS sequence"/>
</dbReference>
<dbReference type="Gene3D" id="3.90.79.10">
    <property type="entry name" value="Nucleoside Triphosphate Pyrophosphohydrolase"/>
    <property type="match status" value="1"/>
</dbReference>
<dbReference type="GO" id="GO:0046872">
    <property type="term" value="F:metal ion binding"/>
    <property type="evidence" value="ECO:0007669"/>
    <property type="project" value="UniProtKB-KW"/>
</dbReference>
<dbReference type="GO" id="GO:0016462">
    <property type="term" value="F:pyrophosphatase activity"/>
    <property type="evidence" value="ECO:0007669"/>
    <property type="project" value="InterPro"/>
</dbReference>
<protein>
    <submittedName>
        <fullName evidence="6">Predicted NTP pyrophosphohydrolase, NUDIX family</fullName>
    </submittedName>
</protein>
<dbReference type="STRING" id="555512.SAMN04487993_103818"/>
<name>A0A1G8UCW9_9RHOB</name>
<keyword evidence="2" id="KW-0479">Metal-binding</keyword>
<proteinExistence type="predicted"/>
<dbReference type="PROSITE" id="PS51462">
    <property type="entry name" value="NUDIX"/>
    <property type="match status" value="1"/>
</dbReference>
<dbReference type="InterPro" id="IPR000086">
    <property type="entry name" value="NUDIX_hydrolase_dom"/>
</dbReference>
<keyword evidence="4" id="KW-0460">Magnesium</keyword>
<evidence type="ECO:0000313" key="6">
    <source>
        <dbReference type="EMBL" id="SDJ50830.1"/>
    </source>
</evidence>
<dbReference type="OrthoDB" id="7066910at2"/>
<dbReference type="InterPro" id="IPR015797">
    <property type="entry name" value="NUDIX_hydrolase-like_dom_sf"/>
</dbReference>
<dbReference type="GO" id="GO:0005737">
    <property type="term" value="C:cytoplasm"/>
    <property type="evidence" value="ECO:0007669"/>
    <property type="project" value="TreeGrafter"/>
</dbReference>
<dbReference type="RefSeq" id="WP_089852156.1">
    <property type="nucleotide sequence ID" value="NZ_FNEJ01000038.1"/>
</dbReference>